<organism evidence="1 2">
    <name type="scientific">Apostasia shenzhenica</name>
    <dbReference type="NCBI Taxonomy" id="1088818"/>
    <lineage>
        <taxon>Eukaryota</taxon>
        <taxon>Viridiplantae</taxon>
        <taxon>Streptophyta</taxon>
        <taxon>Embryophyta</taxon>
        <taxon>Tracheophyta</taxon>
        <taxon>Spermatophyta</taxon>
        <taxon>Magnoliopsida</taxon>
        <taxon>Liliopsida</taxon>
        <taxon>Asparagales</taxon>
        <taxon>Orchidaceae</taxon>
        <taxon>Apostasioideae</taxon>
        <taxon>Apostasia</taxon>
    </lineage>
</organism>
<reference evidence="1 2" key="1">
    <citation type="journal article" date="2017" name="Nature">
        <title>The Apostasia genome and the evolution of orchids.</title>
        <authorList>
            <person name="Zhang G.Q."/>
            <person name="Liu K.W."/>
            <person name="Li Z."/>
            <person name="Lohaus R."/>
            <person name="Hsiao Y.Y."/>
            <person name="Niu S.C."/>
            <person name="Wang J.Y."/>
            <person name="Lin Y.C."/>
            <person name="Xu Q."/>
            <person name="Chen L.J."/>
            <person name="Yoshida K."/>
            <person name="Fujiwara S."/>
            <person name="Wang Z.W."/>
            <person name="Zhang Y.Q."/>
            <person name="Mitsuda N."/>
            <person name="Wang M."/>
            <person name="Liu G.H."/>
            <person name="Pecoraro L."/>
            <person name="Huang H.X."/>
            <person name="Xiao X.J."/>
            <person name="Lin M."/>
            <person name="Wu X.Y."/>
            <person name="Wu W.L."/>
            <person name="Chen Y.Y."/>
            <person name="Chang S.B."/>
            <person name="Sakamoto S."/>
            <person name="Ohme-Takagi M."/>
            <person name="Yagi M."/>
            <person name="Zeng S.J."/>
            <person name="Shen C.Y."/>
            <person name="Yeh C.M."/>
            <person name="Luo Y.B."/>
            <person name="Tsai W.C."/>
            <person name="Van de Peer Y."/>
            <person name="Liu Z.J."/>
        </authorList>
    </citation>
    <scope>NUCLEOTIDE SEQUENCE [LARGE SCALE GENOMIC DNA]</scope>
    <source>
        <strain evidence="2">cv. Shenzhen</strain>
        <tissue evidence="1">Stem</tissue>
    </source>
</reference>
<evidence type="ECO:0000313" key="2">
    <source>
        <dbReference type="Proteomes" id="UP000236161"/>
    </source>
</evidence>
<dbReference type="AlphaFoldDB" id="A0A2I0AFC3"/>
<sequence length="63" mass="7105">MMVAALTERMRLRAVRESGLIHAKTTVPLSVFVLVPQFALMGFAEMLVEVGRWSSSTTRRRRG</sequence>
<evidence type="ECO:0000313" key="1">
    <source>
        <dbReference type="EMBL" id="PKA54250.1"/>
    </source>
</evidence>
<dbReference type="EMBL" id="KZ451982">
    <property type="protein sequence ID" value="PKA54250.1"/>
    <property type="molecule type" value="Genomic_DNA"/>
</dbReference>
<dbReference type="OrthoDB" id="1724749at2759"/>
<protein>
    <submittedName>
        <fullName evidence="1">Peptide transporter PTR3-A</fullName>
    </submittedName>
</protein>
<accession>A0A2I0AFC3</accession>
<keyword evidence="2" id="KW-1185">Reference proteome</keyword>
<dbReference type="STRING" id="1088818.A0A2I0AFC3"/>
<dbReference type="Proteomes" id="UP000236161">
    <property type="component" value="Unassembled WGS sequence"/>
</dbReference>
<dbReference type="InterPro" id="IPR036259">
    <property type="entry name" value="MFS_trans_sf"/>
</dbReference>
<proteinExistence type="predicted"/>
<name>A0A2I0AFC3_9ASPA</name>
<dbReference type="Gene3D" id="1.20.1250.20">
    <property type="entry name" value="MFS general substrate transporter like domains"/>
    <property type="match status" value="1"/>
</dbReference>
<gene>
    <name evidence="1" type="primary">PTR3-A</name>
    <name evidence="1" type="ORF">AXF42_Ash000083</name>
</gene>